<evidence type="ECO:0000256" key="1">
    <source>
        <dbReference type="SAM" id="Phobius"/>
    </source>
</evidence>
<protein>
    <submittedName>
        <fullName evidence="2">Uncharacterized protein</fullName>
    </submittedName>
</protein>
<dbReference type="EMBL" id="WAGX01000008">
    <property type="protein sequence ID" value="KAB1434383.1"/>
    <property type="molecule type" value="Genomic_DNA"/>
</dbReference>
<gene>
    <name evidence="2" type="ORF">F7O84_18010</name>
</gene>
<organism evidence="2 3">
    <name type="scientific">Candidatus Galacturonatibacter soehngenii</name>
    <dbReference type="NCBI Taxonomy" id="2307010"/>
    <lineage>
        <taxon>Bacteria</taxon>
        <taxon>Bacillati</taxon>
        <taxon>Bacillota</taxon>
        <taxon>Clostridia</taxon>
        <taxon>Lachnospirales</taxon>
        <taxon>Lachnospiraceae</taxon>
        <taxon>Candidatus Galacturonatibacter</taxon>
    </lineage>
</organism>
<proteinExistence type="predicted"/>
<feature type="transmembrane region" description="Helical" evidence="1">
    <location>
        <begin position="40"/>
        <end position="61"/>
    </location>
</feature>
<feature type="transmembrane region" description="Helical" evidence="1">
    <location>
        <begin position="81"/>
        <end position="103"/>
    </location>
</feature>
<reference evidence="2 3" key="1">
    <citation type="submission" date="2019-09" db="EMBL/GenBank/DDBJ databases">
        <authorList>
            <person name="Valk L.C."/>
        </authorList>
    </citation>
    <scope>NUCLEOTIDE SEQUENCE [LARGE SCALE GENOMIC DNA]</scope>
    <source>
        <strain evidence="2">GalUA</strain>
    </source>
</reference>
<keyword evidence="1" id="KW-1133">Transmembrane helix</keyword>
<comment type="caution">
    <text evidence="2">The sequence shown here is derived from an EMBL/GenBank/DDBJ whole genome shotgun (WGS) entry which is preliminary data.</text>
</comment>
<dbReference type="AlphaFoldDB" id="A0A7V7QHG5"/>
<sequence length="151" mass="17704">MLNEDRIKLMTKMASYESKEGKKQIPISKFFRIDYVTLNMLKSAISITIAFCLIVVMWVSYKADFFMSNIHKMDLLTLGKSIFKYYVLVLAVYLIIAYFVYMVKYHNARNGVKKYYGQLKRLSKLYEKEGYESDSRKSLGGKTEHDHFTGI</sequence>
<keyword evidence="1" id="KW-0472">Membrane</keyword>
<dbReference type="Proteomes" id="UP000461768">
    <property type="component" value="Unassembled WGS sequence"/>
</dbReference>
<keyword evidence="3" id="KW-1185">Reference proteome</keyword>
<evidence type="ECO:0000313" key="3">
    <source>
        <dbReference type="Proteomes" id="UP000461768"/>
    </source>
</evidence>
<accession>A0A7V7QHG5</accession>
<reference evidence="2 3" key="2">
    <citation type="submission" date="2020-02" db="EMBL/GenBank/DDBJ databases">
        <title>Candidatus Galacturonibacter soehngenii shows hetero-acetogenic catabolism of galacturonic acid but lacks a canonical carbon monoxide dehydrogenase/acetyl-CoA synthase complex.</title>
        <authorList>
            <person name="Diender M."/>
            <person name="Stouten G.R."/>
            <person name="Petersen J.F."/>
            <person name="Nielsen P.H."/>
            <person name="Dueholm M.S."/>
            <person name="Pronk J.T."/>
            <person name="Van Loosdrecht M.C.M."/>
        </authorList>
    </citation>
    <scope>NUCLEOTIDE SEQUENCE [LARGE SCALE GENOMIC DNA]</scope>
    <source>
        <strain evidence="2">GalUA</strain>
    </source>
</reference>
<dbReference type="RefSeq" id="WP_151148450.1">
    <property type="nucleotide sequence ID" value="NZ_WAGX01000008.1"/>
</dbReference>
<name>A0A7V7QHG5_9FIRM</name>
<dbReference type="OrthoDB" id="1778612at2"/>
<keyword evidence="1" id="KW-0812">Transmembrane</keyword>
<evidence type="ECO:0000313" key="2">
    <source>
        <dbReference type="EMBL" id="KAB1434383.1"/>
    </source>
</evidence>